<feature type="transmembrane region" description="Helical" evidence="1">
    <location>
        <begin position="124"/>
        <end position="141"/>
    </location>
</feature>
<organism evidence="2 3">
    <name type="scientific">Gymnopilus dilepis</name>
    <dbReference type="NCBI Taxonomy" id="231916"/>
    <lineage>
        <taxon>Eukaryota</taxon>
        <taxon>Fungi</taxon>
        <taxon>Dikarya</taxon>
        <taxon>Basidiomycota</taxon>
        <taxon>Agaricomycotina</taxon>
        <taxon>Agaricomycetes</taxon>
        <taxon>Agaricomycetidae</taxon>
        <taxon>Agaricales</taxon>
        <taxon>Agaricineae</taxon>
        <taxon>Hymenogastraceae</taxon>
        <taxon>Gymnopilus</taxon>
    </lineage>
</organism>
<keyword evidence="1" id="KW-1133">Transmembrane helix</keyword>
<sequence length="184" mass="20962">MASFVTTFFMPAFEQPTYYYWYSRWSPLDVAQDLVTATLRVLKDGNILEDPSYTVRTARNQPLTPVSPPGLIKRFIHRFLLGLPLVGAGSLVHMLLTVPYLGPIQWIARYRGGRSRRNNNSRDIAALIVVGLLIIGALRYLSLISSETRTRSDETRALYKVYQFTQQLTQRALLRAEDAILEVN</sequence>
<protein>
    <submittedName>
        <fullName evidence="2">Uncharacterized protein</fullName>
    </submittedName>
</protein>
<dbReference type="STRING" id="231916.A0A409VW60"/>
<keyword evidence="1" id="KW-0472">Membrane</keyword>
<evidence type="ECO:0000313" key="2">
    <source>
        <dbReference type="EMBL" id="PPQ70502.1"/>
    </source>
</evidence>
<gene>
    <name evidence="2" type="ORF">CVT26_014010</name>
</gene>
<keyword evidence="1" id="KW-0812">Transmembrane</keyword>
<accession>A0A409VW60</accession>
<dbReference type="InParanoid" id="A0A409VW60"/>
<dbReference type="EMBL" id="NHYE01005539">
    <property type="protein sequence ID" value="PPQ70502.1"/>
    <property type="molecule type" value="Genomic_DNA"/>
</dbReference>
<feature type="transmembrane region" description="Helical" evidence="1">
    <location>
        <begin position="79"/>
        <end position="104"/>
    </location>
</feature>
<dbReference type="Proteomes" id="UP000284706">
    <property type="component" value="Unassembled WGS sequence"/>
</dbReference>
<name>A0A409VW60_9AGAR</name>
<evidence type="ECO:0000313" key="3">
    <source>
        <dbReference type="Proteomes" id="UP000284706"/>
    </source>
</evidence>
<evidence type="ECO:0000256" key="1">
    <source>
        <dbReference type="SAM" id="Phobius"/>
    </source>
</evidence>
<comment type="caution">
    <text evidence="2">The sequence shown here is derived from an EMBL/GenBank/DDBJ whole genome shotgun (WGS) entry which is preliminary data.</text>
</comment>
<keyword evidence="3" id="KW-1185">Reference proteome</keyword>
<dbReference type="AlphaFoldDB" id="A0A409VW60"/>
<proteinExistence type="predicted"/>
<dbReference type="OrthoDB" id="264354at2759"/>
<reference evidence="2 3" key="1">
    <citation type="journal article" date="2018" name="Evol. Lett.">
        <title>Horizontal gene cluster transfer increased hallucinogenic mushroom diversity.</title>
        <authorList>
            <person name="Reynolds H.T."/>
            <person name="Vijayakumar V."/>
            <person name="Gluck-Thaler E."/>
            <person name="Korotkin H.B."/>
            <person name="Matheny P.B."/>
            <person name="Slot J.C."/>
        </authorList>
    </citation>
    <scope>NUCLEOTIDE SEQUENCE [LARGE SCALE GENOMIC DNA]</scope>
    <source>
        <strain evidence="2 3">SRW20</strain>
    </source>
</reference>